<feature type="domain" description="Ribosome recycling factor" evidence="7">
    <location>
        <begin position="20"/>
        <end position="183"/>
    </location>
</feature>
<comment type="similarity">
    <text evidence="2 6">Belongs to the RRF family.</text>
</comment>
<dbReference type="EMBL" id="CP034873">
    <property type="protein sequence ID" value="QCI21543.1"/>
    <property type="molecule type" value="Genomic_DNA"/>
</dbReference>
<proteinExistence type="inferred from homology"/>
<evidence type="ECO:0000256" key="2">
    <source>
        <dbReference type="ARBA" id="ARBA00005912"/>
    </source>
</evidence>
<dbReference type="Pfam" id="PF01765">
    <property type="entry name" value="RRF"/>
    <property type="match status" value="1"/>
</dbReference>
<dbReference type="AlphaFoldDB" id="A0A4D6XYD5"/>
<dbReference type="HAMAP" id="MF_00040">
    <property type="entry name" value="RRF"/>
    <property type="match status" value="1"/>
</dbReference>
<dbReference type="InterPro" id="IPR036191">
    <property type="entry name" value="RRF_sf"/>
</dbReference>
<dbReference type="Proteomes" id="UP000298773">
    <property type="component" value="Chromosome"/>
</dbReference>
<organism evidence="8 9">
    <name type="scientific">Buchnera aphidicola</name>
    <name type="common">Hyadaphis tataricae</name>
    <dbReference type="NCBI Taxonomy" id="1241859"/>
    <lineage>
        <taxon>Bacteria</taxon>
        <taxon>Pseudomonadati</taxon>
        <taxon>Pseudomonadota</taxon>
        <taxon>Gammaproteobacteria</taxon>
        <taxon>Enterobacterales</taxon>
        <taxon>Erwiniaceae</taxon>
        <taxon>Buchnera</taxon>
    </lineage>
</organism>
<dbReference type="OrthoDB" id="9804006at2"/>
<dbReference type="SUPFAM" id="SSF55194">
    <property type="entry name" value="Ribosome recycling factor, RRF"/>
    <property type="match status" value="1"/>
</dbReference>
<dbReference type="InterPro" id="IPR002661">
    <property type="entry name" value="Ribosome_recyc_fac"/>
</dbReference>
<dbReference type="GO" id="GO:0005829">
    <property type="term" value="C:cytosol"/>
    <property type="evidence" value="ECO:0007669"/>
    <property type="project" value="GOC"/>
</dbReference>
<dbReference type="RefSeq" id="WP_158356513.1">
    <property type="nucleotide sequence ID" value="NZ_CP034873.1"/>
</dbReference>
<sequence>MINEIVKHANEKMNTAVEIFQSTLKNIRIGRASPSILNKVYIEYFGSKTSLRQVSNIIVEDTHTLRINVFDSSITSVIRKAILNSNLDLNPIIHGKDILVQVPALTEERRKNVIKVIRNDAETCRVSIRNIRREANEKLKQCIKEKFISKDEERIAQTKIQKMTDDYVKKTDSVFLKKEIELMKV</sequence>
<dbReference type="PANTHER" id="PTHR20982:SF3">
    <property type="entry name" value="MITOCHONDRIAL RIBOSOME RECYCLING FACTOR PSEUDO 1"/>
    <property type="match status" value="1"/>
</dbReference>
<evidence type="ECO:0000313" key="8">
    <source>
        <dbReference type="EMBL" id="QCI21543.1"/>
    </source>
</evidence>
<dbReference type="CDD" id="cd00520">
    <property type="entry name" value="RRF"/>
    <property type="match status" value="1"/>
</dbReference>
<dbReference type="PANTHER" id="PTHR20982">
    <property type="entry name" value="RIBOSOME RECYCLING FACTOR"/>
    <property type="match status" value="1"/>
</dbReference>
<comment type="subcellular location">
    <subcellularLocation>
        <location evidence="1 6">Cytoplasm</location>
    </subcellularLocation>
</comment>
<protein>
    <recommendedName>
        <fullName evidence="6">Ribosome-recycling factor</fullName>
        <shortName evidence="6">RRF</shortName>
    </recommendedName>
    <alternativeName>
        <fullName evidence="6">Ribosome-releasing factor</fullName>
    </alternativeName>
</protein>
<dbReference type="GO" id="GO:0002184">
    <property type="term" value="P:cytoplasmic translational termination"/>
    <property type="evidence" value="ECO:0007669"/>
    <property type="project" value="TreeGrafter"/>
</dbReference>
<keyword evidence="4 6" id="KW-0648">Protein biosynthesis</keyword>
<gene>
    <name evidence="6" type="primary">frr</name>
    <name evidence="8" type="ORF">D9V69_01160</name>
</gene>
<dbReference type="GO" id="GO:0043023">
    <property type="term" value="F:ribosomal large subunit binding"/>
    <property type="evidence" value="ECO:0007669"/>
    <property type="project" value="TreeGrafter"/>
</dbReference>
<dbReference type="Gene3D" id="1.10.132.20">
    <property type="entry name" value="Ribosome-recycling factor"/>
    <property type="match status" value="1"/>
</dbReference>
<evidence type="ECO:0000256" key="5">
    <source>
        <dbReference type="ARBA" id="ARBA00025050"/>
    </source>
</evidence>
<comment type="function">
    <text evidence="5 6">Responsible for the release of ribosomes from messenger RNA at the termination of protein biosynthesis. May increase the efficiency of translation by recycling ribosomes from one round of translation to another.</text>
</comment>
<evidence type="ECO:0000259" key="7">
    <source>
        <dbReference type="Pfam" id="PF01765"/>
    </source>
</evidence>
<evidence type="ECO:0000256" key="4">
    <source>
        <dbReference type="ARBA" id="ARBA00022917"/>
    </source>
</evidence>
<dbReference type="FunFam" id="3.30.1360.40:FF:000001">
    <property type="entry name" value="Ribosome-recycling factor"/>
    <property type="match status" value="1"/>
</dbReference>
<evidence type="ECO:0000313" key="9">
    <source>
        <dbReference type="Proteomes" id="UP000298773"/>
    </source>
</evidence>
<dbReference type="Gene3D" id="3.30.1360.40">
    <property type="match status" value="1"/>
</dbReference>
<name>A0A4D6XYD5_9GAMM</name>
<dbReference type="NCBIfam" id="TIGR00496">
    <property type="entry name" value="frr"/>
    <property type="match status" value="1"/>
</dbReference>
<evidence type="ECO:0000256" key="1">
    <source>
        <dbReference type="ARBA" id="ARBA00004496"/>
    </source>
</evidence>
<evidence type="ECO:0000256" key="3">
    <source>
        <dbReference type="ARBA" id="ARBA00022490"/>
    </source>
</evidence>
<accession>A0A4D6XYD5</accession>
<dbReference type="FunFam" id="1.10.132.20:FF:000001">
    <property type="entry name" value="Ribosome-recycling factor"/>
    <property type="match status" value="1"/>
</dbReference>
<evidence type="ECO:0000256" key="6">
    <source>
        <dbReference type="HAMAP-Rule" id="MF_00040"/>
    </source>
</evidence>
<reference evidence="8 9" key="1">
    <citation type="submission" date="2018-12" db="EMBL/GenBank/DDBJ databases">
        <authorList>
            <person name="Chong R.A."/>
        </authorList>
    </citation>
    <scope>NUCLEOTIDE SEQUENCE [LARGE SCALE GENOMIC DNA]</scope>
    <source>
        <strain evidence="8 9">Hta</strain>
    </source>
</reference>
<dbReference type="InterPro" id="IPR023584">
    <property type="entry name" value="Ribosome_recyc_fac_dom"/>
</dbReference>
<reference evidence="8 9" key="2">
    <citation type="submission" date="2019-05" db="EMBL/GenBank/DDBJ databases">
        <title>Genome evolution of the obligate endosymbiont Buchnera aphidicola.</title>
        <authorList>
            <person name="Moran N.A."/>
        </authorList>
    </citation>
    <scope>NUCLEOTIDE SEQUENCE [LARGE SCALE GENOMIC DNA]</scope>
    <source>
        <strain evidence="8 9">Hta</strain>
    </source>
</reference>
<keyword evidence="3 6" id="KW-0963">Cytoplasm</keyword>